<keyword evidence="2" id="KW-1185">Reference proteome</keyword>
<organism evidence="1 2">
    <name type="scientific">Phytophthora fragariaefolia</name>
    <dbReference type="NCBI Taxonomy" id="1490495"/>
    <lineage>
        <taxon>Eukaryota</taxon>
        <taxon>Sar</taxon>
        <taxon>Stramenopiles</taxon>
        <taxon>Oomycota</taxon>
        <taxon>Peronosporomycetes</taxon>
        <taxon>Peronosporales</taxon>
        <taxon>Peronosporaceae</taxon>
        <taxon>Phytophthora</taxon>
    </lineage>
</organism>
<reference evidence="1" key="1">
    <citation type="submission" date="2023-04" db="EMBL/GenBank/DDBJ databases">
        <title>Phytophthora fragariaefolia NBRC 109709.</title>
        <authorList>
            <person name="Ichikawa N."/>
            <person name="Sato H."/>
            <person name="Tonouchi N."/>
        </authorList>
    </citation>
    <scope>NUCLEOTIDE SEQUENCE</scope>
    <source>
        <strain evidence="1">NBRC 109709</strain>
    </source>
</reference>
<evidence type="ECO:0000313" key="2">
    <source>
        <dbReference type="Proteomes" id="UP001165121"/>
    </source>
</evidence>
<proteinExistence type="predicted"/>
<sequence>MDMEVQPLSSMVVSLAGGSSVMEPDASMSSSETMRRRPIANLLSAPSPSQALATPDLTRYLPVSENPIVFSVVSRPGRVARWVQPRLLTNGDDDQFQPVKRG</sequence>
<gene>
    <name evidence="1" type="ORF">Pfra01_002995700</name>
</gene>
<protein>
    <submittedName>
        <fullName evidence="1">Unnamed protein product</fullName>
    </submittedName>
</protein>
<accession>A0A9W6YJ13</accession>
<dbReference type="EMBL" id="BSXT01018967">
    <property type="protein sequence ID" value="GMG16949.1"/>
    <property type="molecule type" value="Genomic_DNA"/>
</dbReference>
<evidence type="ECO:0000313" key="1">
    <source>
        <dbReference type="EMBL" id="GMG16949.1"/>
    </source>
</evidence>
<name>A0A9W6YJ13_9STRA</name>
<dbReference type="AlphaFoldDB" id="A0A9W6YJ13"/>
<dbReference type="Proteomes" id="UP001165121">
    <property type="component" value="Unassembled WGS sequence"/>
</dbReference>
<comment type="caution">
    <text evidence="1">The sequence shown here is derived from an EMBL/GenBank/DDBJ whole genome shotgun (WGS) entry which is preliminary data.</text>
</comment>